<proteinExistence type="predicted"/>
<dbReference type="AlphaFoldDB" id="A0A9P7W2D1"/>
<dbReference type="Proteomes" id="UP000812287">
    <property type="component" value="Unassembled WGS sequence"/>
</dbReference>
<accession>A0A9P7W2D1</accession>
<dbReference type="EMBL" id="MU250525">
    <property type="protein sequence ID" value="KAG7451135.1"/>
    <property type="molecule type" value="Genomic_DNA"/>
</dbReference>
<comment type="caution">
    <text evidence="1">The sequence shown here is derived from an EMBL/GenBank/DDBJ whole genome shotgun (WGS) entry which is preliminary data.</text>
</comment>
<dbReference type="GeneID" id="66098928"/>
<dbReference type="GO" id="GO:0020037">
    <property type="term" value="F:heme binding"/>
    <property type="evidence" value="ECO:0007669"/>
    <property type="project" value="InterPro"/>
</dbReference>
<dbReference type="GO" id="GO:0004601">
    <property type="term" value="F:peroxidase activity"/>
    <property type="evidence" value="ECO:0007669"/>
    <property type="project" value="InterPro"/>
</dbReference>
<evidence type="ECO:0000313" key="1">
    <source>
        <dbReference type="EMBL" id="KAG7451135.1"/>
    </source>
</evidence>
<dbReference type="OrthoDB" id="823504at2759"/>
<keyword evidence="2" id="KW-1185">Reference proteome</keyword>
<dbReference type="InterPro" id="IPR010255">
    <property type="entry name" value="Haem_peroxidase_sf"/>
</dbReference>
<evidence type="ECO:0000313" key="2">
    <source>
        <dbReference type="Proteomes" id="UP000812287"/>
    </source>
</evidence>
<protein>
    <submittedName>
        <fullName evidence="1">Uncharacterized protein</fullName>
    </submittedName>
</protein>
<dbReference type="SUPFAM" id="SSF48113">
    <property type="entry name" value="Heme-dependent peroxidases"/>
    <property type="match status" value="1"/>
</dbReference>
<organism evidence="1 2">
    <name type="scientific">Guyanagaster necrorhizus</name>
    <dbReference type="NCBI Taxonomy" id="856835"/>
    <lineage>
        <taxon>Eukaryota</taxon>
        <taxon>Fungi</taxon>
        <taxon>Dikarya</taxon>
        <taxon>Basidiomycota</taxon>
        <taxon>Agaricomycotina</taxon>
        <taxon>Agaricomycetes</taxon>
        <taxon>Agaricomycetidae</taxon>
        <taxon>Agaricales</taxon>
        <taxon>Marasmiineae</taxon>
        <taxon>Physalacriaceae</taxon>
        <taxon>Guyanagaster</taxon>
    </lineage>
</organism>
<dbReference type="RefSeq" id="XP_043044635.1">
    <property type="nucleotide sequence ID" value="XM_043176641.1"/>
</dbReference>
<name>A0A9P7W2D1_9AGAR</name>
<reference evidence="1" key="1">
    <citation type="submission" date="2020-11" db="EMBL/GenBank/DDBJ databases">
        <title>Adaptations for nitrogen fixation in a non-lichenized fungal sporocarp promotes dispersal by wood-feeding termites.</title>
        <authorList>
            <consortium name="DOE Joint Genome Institute"/>
            <person name="Koch R.A."/>
            <person name="Yoon G."/>
            <person name="Arayal U."/>
            <person name="Lail K."/>
            <person name="Amirebrahimi M."/>
            <person name="Labutti K."/>
            <person name="Lipzen A."/>
            <person name="Riley R."/>
            <person name="Barry K."/>
            <person name="Henrissat B."/>
            <person name="Grigoriev I.V."/>
            <person name="Herr J.R."/>
            <person name="Aime M.C."/>
        </authorList>
    </citation>
    <scope>NUCLEOTIDE SEQUENCE</scope>
    <source>
        <strain evidence="1">MCA 3950</strain>
    </source>
</reference>
<gene>
    <name evidence="1" type="ORF">BT62DRAFT_1000368</name>
</gene>
<dbReference type="GO" id="GO:0006979">
    <property type="term" value="P:response to oxidative stress"/>
    <property type="evidence" value="ECO:0007669"/>
    <property type="project" value="InterPro"/>
</dbReference>
<sequence>MNRMRRKDGTGRLWDDVFADSRLLHMPPSTCAFLVLFCRNHNNIAENILAINEHGKYARGFKDDTSQSAQDDEIFGRTRACQLWLLHANNSRRSVTFQIFGLKLHFCRKMALRVHRPLWVMRESTVAYFTQTTKSLIKQKSFGQEKKCIDIVRGVINALPVKWICQELVRFPPTLSSAGLPLAKTDSKDTFTASQHYEINLQVNLDPSDDWRLRKAQRPPASHLDAFSSWFISSHAIPDLENHYLDFLKSVYTNTDDTPGHGESALAAPPFCTVVPTAAPFSQVVAHVVNYYLDEERQVQREDLVKSARLKNKTGGDKVLEYVYAALRADPPQALLSRVAPRDLTLNDGSTVKSGARVFADIIGANINGPANASPVLGLADCGLLSGPFFDAYHEFCTKSYLSPGSLVQGNSTGSPKSSKMHIADVYQCKGQGCSLARLFDNPVLC</sequence>